<organism evidence="1 2">
    <name type="scientific">Xylanibacillus composti</name>
    <dbReference type="NCBI Taxonomy" id="1572762"/>
    <lineage>
        <taxon>Bacteria</taxon>
        <taxon>Bacillati</taxon>
        <taxon>Bacillota</taxon>
        <taxon>Bacilli</taxon>
        <taxon>Bacillales</taxon>
        <taxon>Paenibacillaceae</taxon>
        <taxon>Xylanibacillus</taxon>
    </lineage>
</organism>
<gene>
    <name evidence="1" type="ORF">XYCOK13_41030</name>
</gene>
<dbReference type="EMBL" id="BOVK01000076">
    <property type="protein sequence ID" value="GIQ71279.1"/>
    <property type="molecule type" value="Genomic_DNA"/>
</dbReference>
<sequence length="352" mass="42063">MTKPRKRQLPIAEPPIQGFLHHAYTLTIGAHYPEFYPWFYSNYIQLRCYRDIPNNMHHDYLNFYNYDLAKDLFPWLTVEKISREVFAKGFGDIASFICECLDSDYYLYLFLDKYFLPERDEYQTRHFIHDHFIYGYDRDERLFDFIGFDTRGLFRRSPIAFEDLDSAFRHADPRHSWQSYLFIMKYNPNYRSALDLQLVIDLLDDYLQSRNTSERFRMYKQPIDAAFGMDVYNSLQEYFELLQEGRVRSDVRGVHIVHEHKKCMQARLQYMEREGFLNAADQLSEAYGEVVAQAHSMKLSLMKFARMENKDWIKSVMELIDQMKAAEKLVLEQVLDKLQAREARPVSVPAVP</sequence>
<dbReference type="Proteomes" id="UP000677918">
    <property type="component" value="Unassembled WGS sequence"/>
</dbReference>
<protein>
    <submittedName>
        <fullName evidence="1">Uncharacterized protein</fullName>
    </submittedName>
</protein>
<evidence type="ECO:0000313" key="2">
    <source>
        <dbReference type="Proteomes" id="UP000677918"/>
    </source>
</evidence>
<comment type="caution">
    <text evidence="1">The sequence shown here is derived from an EMBL/GenBank/DDBJ whole genome shotgun (WGS) entry which is preliminary data.</text>
</comment>
<dbReference type="RefSeq" id="WP_213414076.1">
    <property type="nucleotide sequence ID" value="NZ_BOVK01000076.1"/>
</dbReference>
<dbReference type="AlphaFoldDB" id="A0A8J4H5N6"/>
<name>A0A8J4H5N6_9BACL</name>
<reference evidence="1" key="1">
    <citation type="submission" date="2021-04" db="EMBL/GenBank/DDBJ databases">
        <title>Draft genome sequence of Xylanibacillus composti strain K13.</title>
        <authorList>
            <person name="Uke A."/>
            <person name="Chhe C."/>
            <person name="Baramee S."/>
            <person name="Kosugi A."/>
        </authorList>
    </citation>
    <scope>NUCLEOTIDE SEQUENCE</scope>
    <source>
        <strain evidence="1">K13</strain>
    </source>
</reference>
<evidence type="ECO:0000313" key="1">
    <source>
        <dbReference type="EMBL" id="GIQ71279.1"/>
    </source>
</evidence>
<accession>A0A8J4H5N6</accession>
<proteinExistence type="predicted"/>
<keyword evidence="2" id="KW-1185">Reference proteome</keyword>